<dbReference type="InterPro" id="IPR058792">
    <property type="entry name" value="Beta-barrel_RND_2"/>
</dbReference>
<dbReference type="Gene3D" id="2.40.420.20">
    <property type="match status" value="1"/>
</dbReference>
<dbReference type="Pfam" id="PF25917">
    <property type="entry name" value="BSH_RND"/>
    <property type="match status" value="1"/>
</dbReference>
<feature type="domain" description="CusB-like beta-barrel" evidence="5">
    <location>
        <begin position="316"/>
        <end position="385"/>
    </location>
</feature>
<keyword evidence="3" id="KW-1133">Transmembrane helix</keyword>
<evidence type="ECO:0000313" key="6">
    <source>
        <dbReference type="EMBL" id="MBK1832666.1"/>
    </source>
</evidence>
<keyword evidence="3" id="KW-0472">Membrane</keyword>
<protein>
    <submittedName>
        <fullName evidence="6">Efflux RND transporter periplasmic adaptor subunit</fullName>
    </submittedName>
</protein>
<dbReference type="Pfam" id="PF25954">
    <property type="entry name" value="Beta-barrel_RND_2"/>
    <property type="match status" value="1"/>
</dbReference>
<dbReference type="RefSeq" id="WP_377174469.1">
    <property type="nucleotide sequence ID" value="NZ_JBHUJA010000034.1"/>
</dbReference>
<dbReference type="Gene3D" id="2.40.50.100">
    <property type="match status" value="1"/>
</dbReference>
<dbReference type="GO" id="GO:1990281">
    <property type="term" value="C:efflux pump complex"/>
    <property type="evidence" value="ECO:0007669"/>
    <property type="project" value="TreeGrafter"/>
</dbReference>
<accession>A0A934VL19</accession>
<dbReference type="Proteomes" id="UP000604083">
    <property type="component" value="Unassembled WGS sequence"/>
</dbReference>
<sequence length="490" mass="52740">MSLSSLTSSSSPVSSPKGRRGLPAWLLPCALLAGFLFVFALLFGERLLPAVPVRTVQVVTLRSAASAPAALPATDPARSPDSAATAASDRSLLFQASGWLEPDPYIIEVPVLVSGVVDEVPVLDGQLVEEGQLLATLDDEEATLALEKAERRLATMRSQIAAHCSMVPEVKARIATAGAKVTAAEARLAELQDVAERLANLPPGAASVSEVTAARLQVERQRAVLAEAQSEIPRLQAELETIDYQRVMMGHQFGELETERDLARLALERHRITSPLSGRILHLHVKPGKKRMLDGEDPKSAVVVELYQPEKMQARIDVPLNEAAALAVGQEVELVTDLLPEVTLLGTVTRITGEADIARNTLQAKVSISNPDDRLRPEMLVRAKFYPPAHPPQAAAPTGEDAPSAPPTGSGRLILLAAEEALFDIRKEQAQAWVVSPDSTAQRRTLTLGPERRENYREVREGLRSGEQLILPPFSELAPGARVAATPSNF</sequence>
<gene>
    <name evidence="6" type="ORF">JIN78_01220</name>
</gene>
<proteinExistence type="predicted"/>
<feature type="region of interest" description="Disordered" evidence="2">
    <location>
        <begin position="387"/>
        <end position="410"/>
    </location>
</feature>
<dbReference type="PANTHER" id="PTHR30469:SF15">
    <property type="entry name" value="HLYD FAMILY OF SECRETION PROTEINS"/>
    <property type="match status" value="1"/>
</dbReference>
<evidence type="ECO:0000259" key="5">
    <source>
        <dbReference type="Pfam" id="PF25954"/>
    </source>
</evidence>
<evidence type="ECO:0000313" key="7">
    <source>
        <dbReference type="Proteomes" id="UP000604083"/>
    </source>
</evidence>
<evidence type="ECO:0000256" key="2">
    <source>
        <dbReference type="SAM" id="MobiDB-lite"/>
    </source>
</evidence>
<dbReference type="SUPFAM" id="SSF111369">
    <property type="entry name" value="HlyD-like secretion proteins"/>
    <property type="match status" value="2"/>
</dbReference>
<comment type="caution">
    <text evidence="6">The sequence shown here is derived from an EMBL/GenBank/DDBJ whole genome shotgun (WGS) entry which is preliminary data.</text>
</comment>
<dbReference type="InterPro" id="IPR058625">
    <property type="entry name" value="MdtA-like_BSH"/>
</dbReference>
<evidence type="ECO:0000259" key="4">
    <source>
        <dbReference type="Pfam" id="PF25917"/>
    </source>
</evidence>
<dbReference type="PANTHER" id="PTHR30469">
    <property type="entry name" value="MULTIDRUG RESISTANCE PROTEIN MDTA"/>
    <property type="match status" value="1"/>
</dbReference>
<dbReference type="EMBL" id="JAENIO010000002">
    <property type="protein sequence ID" value="MBK1832666.1"/>
    <property type="molecule type" value="Genomic_DNA"/>
</dbReference>
<feature type="coiled-coil region" evidence="1">
    <location>
        <begin position="139"/>
        <end position="245"/>
    </location>
</feature>
<dbReference type="Gene3D" id="1.10.287.470">
    <property type="entry name" value="Helix hairpin bin"/>
    <property type="match status" value="1"/>
</dbReference>
<dbReference type="Gene3D" id="2.40.30.170">
    <property type="match status" value="1"/>
</dbReference>
<feature type="transmembrane region" description="Helical" evidence="3">
    <location>
        <begin position="21"/>
        <end position="44"/>
    </location>
</feature>
<evidence type="ECO:0000256" key="3">
    <source>
        <dbReference type="SAM" id="Phobius"/>
    </source>
</evidence>
<keyword evidence="7" id="KW-1185">Reference proteome</keyword>
<organism evidence="6 7">
    <name type="scientific">Roseibacillus ishigakijimensis</name>
    <dbReference type="NCBI Taxonomy" id="454146"/>
    <lineage>
        <taxon>Bacteria</taxon>
        <taxon>Pseudomonadati</taxon>
        <taxon>Verrucomicrobiota</taxon>
        <taxon>Verrucomicrobiia</taxon>
        <taxon>Verrucomicrobiales</taxon>
        <taxon>Verrucomicrobiaceae</taxon>
        <taxon>Roseibacillus</taxon>
    </lineage>
</organism>
<reference evidence="6" key="1">
    <citation type="submission" date="2021-01" db="EMBL/GenBank/DDBJ databases">
        <title>Modified the classification status of verrucomicrobia.</title>
        <authorList>
            <person name="Feng X."/>
        </authorList>
    </citation>
    <scope>NUCLEOTIDE SEQUENCE</scope>
    <source>
        <strain evidence="6">KCTC 12986</strain>
    </source>
</reference>
<dbReference type="AlphaFoldDB" id="A0A934VL19"/>
<keyword evidence="3" id="KW-0812">Transmembrane</keyword>
<feature type="domain" description="Multidrug resistance protein MdtA-like barrel-sandwich hybrid" evidence="4">
    <location>
        <begin position="107"/>
        <end position="289"/>
    </location>
</feature>
<keyword evidence="1" id="KW-0175">Coiled coil</keyword>
<evidence type="ECO:0000256" key="1">
    <source>
        <dbReference type="SAM" id="Coils"/>
    </source>
</evidence>
<name>A0A934VL19_9BACT</name>
<dbReference type="GO" id="GO:0015562">
    <property type="term" value="F:efflux transmembrane transporter activity"/>
    <property type="evidence" value="ECO:0007669"/>
    <property type="project" value="TreeGrafter"/>
</dbReference>